<accession>M8BGF6</accession>
<evidence type="ECO:0000256" key="2">
    <source>
        <dbReference type="ARBA" id="ARBA00022729"/>
    </source>
</evidence>
<dbReference type="Pfam" id="PF00082">
    <property type="entry name" value="Peptidase_S8"/>
    <property type="match status" value="1"/>
</dbReference>
<protein>
    <recommendedName>
        <fullName evidence="4">Peptidase S8/S53 domain-containing protein</fullName>
    </recommendedName>
</protein>
<dbReference type="SUPFAM" id="SSF52743">
    <property type="entry name" value="Subtilisin-like"/>
    <property type="match status" value="1"/>
</dbReference>
<evidence type="ECO:0000256" key="1">
    <source>
        <dbReference type="ARBA" id="ARBA00011073"/>
    </source>
</evidence>
<evidence type="ECO:0000313" key="5">
    <source>
        <dbReference type="EnsemblPlants" id="EMT05798"/>
    </source>
</evidence>
<dbReference type="PROSITE" id="PS51892">
    <property type="entry name" value="SUBTILASE"/>
    <property type="match status" value="1"/>
</dbReference>
<comment type="similarity">
    <text evidence="1 3">Belongs to the peptidase S8 family.</text>
</comment>
<comment type="caution">
    <text evidence="3">Lacks conserved residue(s) required for the propagation of feature annotation.</text>
</comment>
<dbReference type="AlphaFoldDB" id="M8BGF6"/>
<feature type="domain" description="Peptidase S8/S53" evidence="4">
    <location>
        <begin position="21"/>
        <end position="153"/>
    </location>
</feature>
<dbReference type="InterPro" id="IPR000209">
    <property type="entry name" value="Peptidase_S8/S53_dom"/>
</dbReference>
<name>M8BGF6_AEGTA</name>
<sequence>MEFRHPQQGGRARARRLIAGDDSADGDGHGTHTSSIAAGNFVADASYHGVGTGTAAGIAPGAHIAMYKVCVARRCKQSAVLAGLEEAIKDGVDVLSLSLGRETIASFDHDPIAIGTFSAISKGILVVCAAGNSGPHRYRGFIGNDAPWLLTVAAGSMDRSFGVSIHLANGKSIHGEALTQKASTLYNGKSIHLANGKSIHGECKSI</sequence>
<proteinExistence type="inferred from homology"/>
<dbReference type="PANTHER" id="PTHR10795">
    <property type="entry name" value="PROPROTEIN CONVERTASE SUBTILISIN/KEXIN"/>
    <property type="match status" value="1"/>
</dbReference>
<dbReference type="InterPro" id="IPR045051">
    <property type="entry name" value="SBT"/>
</dbReference>
<dbReference type="ExpressionAtlas" id="M8BGF6">
    <property type="expression patterns" value="baseline"/>
</dbReference>
<dbReference type="Gene3D" id="3.50.30.30">
    <property type="match status" value="1"/>
</dbReference>
<reference evidence="5" key="1">
    <citation type="submission" date="2015-06" db="UniProtKB">
        <authorList>
            <consortium name="EnsemblPlants"/>
        </authorList>
    </citation>
    <scope>IDENTIFICATION</scope>
</reference>
<dbReference type="EnsemblPlants" id="EMT05798">
    <property type="protein sequence ID" value="EMT05798"/>
    <property type="gene ID" value="F775_43094"/>
</dbReference>
<evidence type="ECO:0000256" key="3">
    <source>
        <dbReference type="PROSITE-ProRule" id="PRU01240"/>
    </source>
</evidence>
<dbReference type="GO" id="GO:0004252">
    <property type="term" value="F:serine-type endopeptidase activity"/>
    <property type="evidence" value="ECO:0007669"/>
    <property type="project" value="InterPro"/>
</dbReference>
<dbReference type="InterPro" id="IPR036852">
    <property type="entry name" value="Peptidase_S8/S53_dom_sf"/>
</dbReference>
<evidence type="ECO:0000259" key="4">
    <source>
        <dbReference type="Pfam" id="PF00082"/>
    </source>
</evidence>
<dbReference type="Gene3D" id="3.40.50.200">
    <property type="entry name" value="Peptidase S8/S53 domain"/>
    <property type="match status" value="1"/>
</dbReference>
<keyword evidence="2" id="KW-0732">Signal</keyword>
<dbReference type="GO" id="GO:0006508">
    <property type="term" value="P:proteolysis"/>
    <property type="evidence" value="ECO:0007669"/>
    <property type="project" value="InterPro"/>
</dbReference>
<organism evidence="5">
    <name type="scientific">Aegilops tauschii</name>
    <name type="common">Tausch's goatgrass</name>
    <name type="synonym">Aegilops squarrosa</name>
    <dbReference type="NCBI Taxonomy" id="37682"/>
    <lineage>
        <taxon>Eukaryota</taxon>
        <taxon>Viridiplantae</taxon>
        <taxon>Streptophyta</taxon>
        <taxon>Embryophyta</taxon>
        <taxon>Tracheophyta</taxon>
        <taxon>Spermatophyta</taxon>
        <taxon>Magnoliopsida</taxon>
        <taxon>Liliopsida</taxon>
        <taxon>Poales</taxon>
        <taxon>Poaceae</taxon>
        <taxon>BOP clade</taxon>
        <taxon>Pooideae</taxon>
        <taxon>Triticodae</taxon>
        <taxon>Triticeae</taxon>
        <taxon>Triticinae</taxon>
        <taxon>Aegilops</taxon>
    </lineage>
</organism>